<dbReference type="EMBL" id="CALNXK010000052">
    <property type="protein sequence ID" value="CAH3133336.1"/>
    <property type="molecule type" value="Genomic_DNA"/>
</dbReference>
<dbReference type="Gene3D" id="3.60.10.10">
    <property type="entry name" value="Endonuclease/exonuclease/phosphatase"/>
    <property type="match status" value="1"/>
</dbReference>
<comment type="caution">
    <text evidence="1">The sequence shown here is derived from an EMBL/GenBank/DDBJ whole genome shotgun (WGS) entry which is preliminary data.</text>
</comment>
<dbReference type="InterPro" id="IPR036691">
    <property type="entry name" value="Endo/exonu/phosph_ase_sf"/>
</dbReference>
<reference evidence="1 2" key="1">
    <citation type="submission" date="2022-05" db="EMBL/GenBank/DDBJ databases">
        <authorList>
            <consortium name="Genoscope - CEA"/>
            <person name="William W."/>
        </authorList>
    </citation>
    <scope>NUCLEOTIDE SEQUENCE [LARGE SCALE GENOMIC DNA]</scope>
</reference>
<sequence length="214" mass="24480">DYLENLSRILNYSSKDLRVAHLNICSLRYKIDELRLLQRICGFDILGISETHLDSSVPDNFLQIDGLQLIRRDRTKCKGGGVALYYAEHLMAVHRKDLLVRDIEAVWIQVKFPAHTTLFSVVYRSELETPNFFENFHGTKNLLGLFEDFNMQNVIAEPTRITYTTKSLIDLIVTTKVDVVRCTGVMPLGISDHCLVYATLKLGSKRPPPKIIRT</sequence>
<dbReference type="Proteomes" id="UP001159405">
    <property type="component" value="Unassembled WGS sequence"/>
</dbReference>
<dbReference type="SUPFAM" id="SSF56219">
    <property type="entry name" value="DNase I-like"/>
    <property type="match status" value="1"/>
</dbReference>
<dbReference type="PANTHER" id="PTHR33776">
    <property type="entry name" value="ENDO/EXONUCLEASE/PHOSPHATASE DOMAIN-CONTAINING PROTEIN"/>
    <property type="match status" value="1"/>
</dbReference>
<gene>
    <name evidence="1" type="ORF">PLOB_00036744</name>
</gene>
<dbReference type="PANTHER" id="PTHR33776:SF3">
    <property type="entry name" value="PHD-TYPE DOMAIN-CONTAINING PROTEIN"/>
    <property type="match status" value="1"/>
</dbReference>
<name>A0ABN8P4F7_9CNID</name>
<proteinExistence type="predicted"/>
<organism evidence="1 2">
    <name type="scientific">Porites lobata</name>
    <dbReference type="NCBI Taxonomy" id="104759"/>
    <lineage>
        <taxon>Eukaryota</taxon>
        <taxon>Metazoa</taxon>
        <taxon>Cnidaria</taxon>
        <taxon>Anthozoa</taxon>
        <taxon>Hexacorallia</taxon>
        <taxon>Scleractinia</taxon>
        <taxon>Fungiina</taxon>
        <taxon>Poritidae</taxon>
        <taxon>Porites</taxon>
    </lineage>
</organism>
<evidence type="ECO:0000313" key="1">
    <source>
        <dbReference type="EMBL" id="CAH3133336.1"/>
    </source>
</evidence>
<evidence type="ECO:0000313" key="2">
    <source>
        <dbReference type="Proteomes" id="UP001159405"/>
    </source>
</evidence>
<protein>
    <recommendedName>
        <fullName evidence="3">Endonuclease/exonuclease/phosphatase domain-containing protein</fullName>
    </recommendedName>
</protein>
<accession>A0ABN8P4F7</accession>
<evidence type="ECO:0008006" key="3">
    <source>
        <dbReference type="Google" id="ProtNLM"/>
    </source>
</evidence>
<feature type="non-terminal residue" evidence="1">
    <location>
        <position position="1"/>
    </location>
</feature>
<keyword evidence="2" id="KW-1185">Reference proteome</keyword>